<reference evidence="5" key="1">
    <citation type="submission" date="2021-02" db="EMBL/GenBank/DDBJ databases">
        <authorList>
            <person name="Nowell W R."/>
        </authorList>
    </citation>
    <scope>NUCLEOTIDE SEQUENCE</scope>
</reference>
<comment type="caution">
    <text evidence="5">The sequence shown here is derived from an EMBL/GenBank/DDBJ whole genome shotgun (WGS) entry which is preliminary data.</text>
</comment>
<keyword evidence="2" id="KW-0547">Nucleotide-binding</keyword>
<gene>
    <name evidence="5" type="ORF">OVA965_LOCUS40321</name>
    <name evidence="6" type="ORF">TMI583_LOCUS41734</name>
</gene>
<name>A0A8S2FVB2_9BILA</name>
<dbReference type="EMBL" id="CAJNOK010043621">
    <property type="protein sequence ID" value="CAF1570312.1"/>
    <property type="molecule type" value="Genomic_DNA"/>
</dbReference>
<dbReference type="InterPro" id="IPR011764">
    <property type="entry name" value="Biotin_carboxylation_dom"/>
</dbReference>
<dbReference type="SUPFAM" id="SSF51246">
    <property type="entry name" value="Rudiment single hybrid motif"/>
    <property type="match status" value="1"/>
</dbReference>
<evidence type="ECO:0000313" key="5">
    <source>
        <dbReference type="EMBL" id="CAF1570312.1"/>
    </source>
</evidence>
<evidence type="ECO:0000256" key="1">
    <source>
        <dbReference type="ARBA" id="ARBA00022598"/>
    </source>
</evidence>
<feature type="non-terminal residue" evidence="5">
    <location>
        <position position="1"/>
    </location>
</feature>
<accession>A0A8S2FVB2</accession>
<dbReference type="Pfam" id="PF02785">
    <property type="entry name" value="Biotin_carb_C"/>
    <property type="match status" value="1"/>
</dbReference>
<dbReference type="Pfam" id="PF21385">
    <property type="entry name" value="ACCA_BT"/>
    <property type="match status" value="1"/>
</dbReference>
<dbReference type="PANTHER" id="PTHR45728">
    <property type="entry name" value="ACETYL-COA CARBOXYLASE, ISOFORM A"/>
    <property type="match status" value="1"/>
</dbReference>
<dbReference type="InterPro" id="IPR011054">
    <property type="entry name" value="Rudment_hybrid_motif"/>
</dbReference>
<dbReference type="Gene3D" id="3.30.470.20">
    <property type="entry name" value="ATP-grasp fold, B domain"/>
    <property type="match status" value="1"/>
</dbReference>
<dbReference type="PROSITE" id="PS50979">
    <property type="entry name" value="BC"/>
    <property type="match status" value="1"/>
</dbReference>
<dbReference type="PANTHER" id="PTHR45728:SF3">
    <property type="entry name" value="ACETYL-COA CARBOXYLASE"/>
    <property type="match status" value="1"/>
</dbReference>
<keyword evidence="3" id="KW-0067">ATP-binding</keyword>
<feature type="domain" description="Biotin carboxylation" evidence="4">
    <location>
        <begin position="1"/>
        <end position="76"/>
    </location>
</feature>
<proteinExistence type="predicted"/>
<evidence type="ECO:0000259" key="4">
    <source>
        <dbReference type="PROSITE" id="PS50979"/>
    </source>
</evidence>
<evidence type="ECO:0000256" key="3">
    <source>
        <dbReference type="ARBA" id="ARBA00022840"/>
    </source>
</evidence>
<dbReference type="InterPro" id="IPR049076">
    <property type="entry name" value="ACCA"/>
</dbReference>
<keyword evidence="1" id="KW-0436">Ligase</keyword>
<dbReference type="GO" id="GO:0005739">
    <property type="term" value="C:mitochondrion"/>
    <property type="evidence" value="ECO:0007669"/>
    <property type="project" value="TreeGrafter"/>
</dbReference>
<dbReference type="InterPro" id="IPR005482">
    <property type="entry name" value="Biotin_COase_C"/>
</dbReference>
<dbReference type="GO" id="GO:0005524">
    <property type="term" value="F:ATP binding"/>
    <property type="evidence" value="ECO:0007669"/>
    <property type="project" value="UniProtKB-KW"/>
</dbReference>
<dbReference type="GO" id="GO:0003989">
    <property type="term" value="F:acetyl-CoA carboxylase activity"/>
    <property type="evidence" value="ECO:0007669"/>
    <property type="project" value="InterPro"/>
</dbReference>
<organism evidence="5 7">
    <name type="scientific">Didymodactylos carnosus</name>
    <dbReference type="NCBI Taxonomy" id="1234261"/>
    <lineage>
        <taxon>Eukaryota</taxon>
        <taxon>Metazoa</taxon>
        <taxon>Spiralia</taxon>
        <taxon>Gnathifera</taxon>
        <taxon>Rotifera</taxon>
        <taxon>Eurotatoria</taxon>
        <taxon>Bdelloidea</taxon>
        <taxon>Philodinida</taxon>
        <taxon>Philodinidae</taxon>
        <taxon>Didymodactylos</taxon>
    </lineage>
</organism>
<evidence type="ECO:0000313" key="7">
    <source>
        <dbReference type="Proteomes" id="UP000677228"/>
    </source>
</evidence>
<evidence type="ECO:0000313" key="6">
    <source>
        <dbReference type="EMBL" id="CAF4364521.1"/>
    </source>
</evidence>
<feature type="non-terminal residue" evidence="5">
    <location>
        <position position="123"/>
    </location>
</feature>
<dbReference type="GO" id="GO:0006633">
    <property type="term" value="P:fatty acid biosynthetic process"/>
    <property type="evidence" value="ECO:0007669"/>
    <property type="project" value="TreeGrafter"/>
</dbReference>
<sequence>VKASGDLHEFTDSQFGHCFSWGESRNDARENLVVALKELSIRGDFHSTVEILIKLLETESYLNNTLDTSWLDCLIAGNVKTEKPDTMLAITCGAIHVADQIIRTKFQNYESSLERGQILSLTS</sequence>
<dbReference type="Proteomes" id="UP000677228">
    <property type="component" value="Unassembled WGS sequence"/>
</dbReference>
<dbReference type="EMBL" id="CAJOBA010066390">
    <property type="protein sequence ID" value="CAF4364521.1"/>
    <property type="molecule type" value="Genomic_DNA"/>
</dbReference>
<evidence type="ECO:0000256" key="2">
    <source>
        <dbReference type="ARBA" id="ARBA00022741"/>
    </source>
</evidence>
<protein>
    <recommendedName>
        <fullName evidence="4">Biotin carboxylation domain-containing protein</fullName>
    </recommendedName>
</protein>
<dbReference type="Proteomes" id="UP000682733">
    <property type="component" value="Unassembled WGS sequence"/>
</dbReference>
<dbReference type="InterPro" id="IPR049074">
    <property type="entry name" value="ACCA_BT"/>
</dbReference>
<dbReference type="AlphaFoldDB" id="A0A8S2FVB2"/>
<dbReference type="SMART" id="SM00878">
    <property type="entry name" value="Biotin_carb_C"/>
    <property type="match status" value="1"/>
</dbReference>